<dbReference type="PANTHER" id="PTHR22901:SF0">
    <property type="entry name" value="SIALATE O-ACETYLESTERASE"/>
    <property type="match status" value="1"/>
</dbReference>
<reference evidence="4" key="1">
    <citation type="submission" date="2019-02" db="EMBL/GenBank/DDBJ databases">
        <title>Draft genome of the type strain Pelomonas aquatica CCUG 52575T.</title>
        <authorList>
            <person name="Gomila M."/>
            <person name="Lalucat J."/>
        </authorList>
    </citation>
    <scope>NUCLEOTIDE SEQUENCE</scope>
    <source>
        <strain evidence="4">CCUG 52575</strain>
    </source>
</reference>
<sequence length="514" mass="54558">MKHPLAVLAISLCTATPLFAAVEVDSIFGDHMVVQRDKPVAVFGSAAAGELVKVAFGADVAETHAGVDGRWIVRLPARKAEAKPSQIRIVGVSNEVLLQDVLVGDVWITAGQSNMEFKLGQDAEGGAELQSAADPALRVATFEPLNKNVGALAFGPDDAQRLNPDSYYRGSWAAAAGPDAARASAVGYWFAKKIRAEVGIPVGVVGYAIGGAPLETFASREALTASGFGNKLSGDWMKNQELPTWVRARAAQNLAKLLDSPGDELGKNHGYKPAFAWESGMARIAEFPVRGFLWYQGESNAVEPARIAEYARLQALMAADWRAKWKDPKLPFYFVQLSACEAAERKHWGEFRDMQRRSVAAIPAPSGMAVSYDHGPPVDAKSDVHPNHKRPVGERLALLALRDVYGKPGMISSGPAPAEMTVRGGELVIGFDHAAGMKSSSGGQLAGFEISNDGAAWTPADARVEGHTVIVSAPGVSAPKAVRYAWASWCKDANLVNGAGLPASTFQLPASAQP</sequence>
<organism evidence="4 5">
    <name type="scientific">Pelomonas aquatica</name>
    <dbReference type="NCBI Taxonomy" id="431058"/>
    <lineage>
        <taxon>Bacteria</taxon>
        <taxon>Pseudomonadati</taxon>
        <taxon>Pseudomonadota</taxon>
        <taxon>Betaproteobacteria</taxon>
        <taxon>Burkholderiales</taxon>
        <taxon>Sphaerotilaceae</taxon>
        <taxon>Roseateles</taxon>
    </lineage>
</organism>
<dbReference type="Pfam" id="PF03629">
    <property type="entry name" value="SASA"/>
    <property type="match status" value="1"/>
</dbReference>
<accession>A0A9X4LKN5</accession>
<proteinExistence type="predicted"/>
<name>A0A9X4LKN5_9BURK</name>
<dbReference type="GO" id="GO:0001681">
    <property type="term" value="F:sialate O-acetylesterase activity"/>
    <property type="evidence" value="ECO:0007669"/>
    <property type="project" value="InterPro"/>
</dbReference>
<evidence type="ECO:0000256" key="2">
    <source>
        <dbReference type="SAM" id="SignalP"/>
    </source>
</evidence>
<evidence type="ECO:0000256" key="1">
    <source>
        <dbReference type="ARBA" id="ARBA00022801"/>
    </source>
</evidence>
<dbReference type="InterPro" id="IPR036514">
    <property type="entry name" value="SGNH_hydro_sf"/>
</dbReference>
<dbReference type="SUPFAM" id="SSF52266">
    <property type="entry name" value="SGNH hydrolase"/>
    <property type="match status" value="1"/>
</dbReference>
<keyword evidence="2" id="KW-0732">Signal</keyword>
<keyword evidence="1" id="KW-0378">Hydrolase</keyword>
<keyword evidence="5" id="KW-1185">Reference proteome</keyword>
<dbReference type="InterPro" id="IPR005181">
    <property type="entry name" value="SASA"/>
</dbReference>
<evidence type="ECO:0000259" key="3">
    <source>
        <dbReference type="Pfam" id="PF03629"/>
    </source>
</evidence>
<dbReference type="Gene3D" id="3.40.50.1110">
    <property type="entry name" value="SGNH hydrolase"/>
    <property type="match status" value="1"/>
</dbReference>
<evidence type="ECO:0000313" key="5">
    <source>
        <dbReference type="Proteomes" id="UP001152766"/>
    </source>
</evidence>
<protein>
    <recommendedName>
        <fullName evidence="3">Sialate O-acetylesterase domain-containing protein</fullName>
    </recommendedName>
</protein>
<dbReference type="EMBL" id="SGUG01000006">
    <property type="protein sequence ID" value="MDG0861893.1"/>
    <property type="molecule type" value="Genomic_DNA"/>
</dbReference>
<comment type="caution">
    <text evidence="4">The sequence shown here is derived from an EMBL/GenBank/DDBJ whole genome shotgun (WGS) entry which is preliminary data.</text>
</comment>
<feature type="domain" description="Sialate O-acetylesterase" evidence="3">
    <location>
        <begin position="288"/>
        <end position="359"/>
    </location>
</feature>
<feature type="chain" id="PRO_5040722722" description="Sialate O-acetylesterase domain-containing protein" evidence="2">
    <location>
        <begin position="21"/>
        <end position="514"/>
    </location>
</feature>
<dbReference type="Proteomes" id="UP001152766">
    <property type="component" value="Unassembled WGS sequence"/>
</dbReference>
<dbReference type="RefSeq" id="WP_268150076.1">
    <property type="nucleotide sequence ID" value="NZ_JAPPUW010000008.1"/>
</dbReference>
<dbReference type="AlphaFoldDB" id="A0A9X4LKN5"/>
<feature type="signal peptide" evidence="2">
    <location>
        <begin position="1"/>
        <end position="20"/>
    </location>
</feature>
<gene>
    <name evidence="4" type="ORF">EXJ73_05325</name>
</gene>
<dbReference type="InterPro" id="IPR039329">
    <property type="entry name" value="SIAE"/>
</dbReference>
<evidence type="ECO:0000313" key="4">
    <source>
        <dbReference type="EMBL" id="MDG0861893.1"/>
    </source>
</evidence>
<dbReference type="PANTHER" id="PTHR22901">
    <property type="entry name" value="SIALATE O-ACETYLESTERASE"/>
    <property type="match status" value="1"/>
</dbReference>
<dbReference type="GO" id="GO:0005975">
    <property type="term" value="P:carbohydrate metabolic process"/>
    <property type="evidence" value="ECO:0007669"/>
    <property type="project" value="TreeGrafter"/>
</dbReference>